<dbReference type="SUPFAM" id="SSF52540">
    <property type="entry name" value="P-loop containing nucleoside triphosphate hydrolases"/>
    <property type="match status" value="1"/>
</dbReference>
<evidence type="ECO:0000256" key="8">
    <source>
        <dbReference type="HAMAP-Rule" id="MF_00336"/>
    </source>
</evidence>
<comment type="function">
    <text evidence="8">Catalyzes a mechanistically unusual reaction, the ATP-dependent insertion of CO2 between the N7 and N8 nitrogen atoms of 7,8-diaminopelargonic acid (DAPA, also called 7,8-diammoniononanoate) to form a ureido ring.</text>
</comment>
<dbReference type="CDD" id="cd03109">
    <property type="entry name" value="DTBS"/>
    <property type="match status" value="1"/>
</dbReference>
<dbReference type="RefSeq" id="WP_012348644.1">
    <property type="nucleotide sequence ID" value="NC_010524.1"/>
</dbReference>
<feature type="binding site" evidence="8">
    <location>
        <begin position="117"/>
        <end position="120"/>
    </location>
    <ligand>
        <name>ATP</name>
        <dbReference type="ChEBI" id="CHEBI:30616"/>
    </ligand>
</feature>
<dbReference type="GO" id="GO:0009102">
    <property type="term" value="P:biotin biosynthetic process"/>
    <property type="evidence" value="ECO:0007669"/>
    <property type="project" value="UniProtKB-UniRule"/>
</dbReference>
<dbReference type="FunFam" id="3.40.50.300:FF:000292">
    <property type="entry name" value="ATP-dependent dethiobiotin synthetase BioD"/>
    <property type="match status" value="1"/>
</dbReference>
<keyword evidence="6 8" id="KW-0067">ATP-binding</keyword>
<dbReference type="KEGG" id="lch:Lcho_3643"/>
<reference evidence="9 10" key="1">
    <citation type="submission" date="2008-03" db="EMBL/GenBank/DDBJ databases">
        <title>Complete sequence of Leptothrix cholodnii SP-6.</title>
        <authorList>
            <consortium name="US DOE Joint Genome Institute"/>
            <person name="Copeland A."/>
            <person name="Lucas S."/>
            <person name="Lapidus A."/>
            <person name="Glavina del Rio T."/>
            <person name="Dalin E."/>
            <person name="Tice H."/>
            <person name="Bruce D."/>
            <person name="Goodwin L."/>
            <person name="Pitluck S."/>
            <person name="Chertkov O."/>
            <person name="Brettin T."/>
            <person name="Detter J.C."/>
            <person name="Han C."/>
            <person name="Kuske C.R."/>
            <person name="Schmutz J."/>
            <person name="Larimer F."/>
            <person name="Land M."/>
            <person name="Hauser L."/>
            <person name="Kyrpides N."/>
            <person name="Lykidis A."/>
            <person name="Emerson D."/>
            <person name="Richardson P."/>
        </authorList>
    </citation>
    <scope>NUCLEOTIDE SEQUENCE [LARGE SCALE GENOMIC DNA]</scope>
    <source>
        <strain evidence="10">ATCC 51168 / LMG 8142 / SP-6</strain>
    </source>
</reference>
<dbReference type="GO" id="GO:0004141">
    <property type="term" value="F:dethiobiotin synthase activity"/>
    <property type="evidence" value="ECO:0007669"/>
    <property type="project" value="UniProtKB-UniRule"/>
</dbReference>
<dbReference type="PIRSF" id="PIRSF006755">
    <property type="entry name" value="DTB_synth"/>
    <property type="match status" value="1"/>
</dbReference>
<keyword evidence="3 8" id="KW-0479">Metal-binding</keyword>
<proteinExistence type="inferred from homology"/>
<gene>
    <name evidence="8" type="primary">bioD</name>
    <name evidence="9" type="ordered locus">Lcho_3643</name>
</gene>
<dbReference type="eggNOG" id="COG0132">
    <property type="taxonomic scope" value="Bacteria"/>
</dbReference>
<dbReference type="HAMAP" id="MF_00336">
    <property type="entry name" value="BioD"/>
    <property type="match status" value="1"/>
</dbReference>
<dbReference type="UniPathway" id="UPA00078">
    <property type="reaction ID" value="UER00161"/>
</dbReference>
<comment type="pathway">
    <text evidence="8">Cofactor biosynthesis; biotin biosynthesis; biotin from 7,8-diaminononanoate: step 1/2.</text>
</comment>
<organism evidence="9 10">
    <name type="scientific">Leptothrix cholodnii (strain ATCC 51168 / LMG 8142 / SP-6)</name>
    <name type="common">Leptothrix discophora (strain SP-6)</name>
    <dbReference type="NCBI Taxonomy" id="395495"/>
    <lineage>
        <taxon>Bacteria</taxon>
        <taxon>Pseudomonadati</taxon>
        <taxon>Pseudomonadota</taxon>
        <taxon>Betaproteobacteria</taxon>
        <taxon>Burkholderiales</taxon>
        <taxon>Sphaerotilaceae</taxon>
        <taxon>Leptothrix</taxon>
    </lineage>
</organism>
<dbReference type="HOGENOM" id="CLU_072551_0_0_4"/>
<dbReference type="InterPro" id="IPR027417">
    <property type="entry name" value="P-loop_NTPase"/>
</dbReference>
<dbReference type="GO" id="GO:0000287">
    <property type="term" value="F:magnesium ion binding"/>
    <property type="evidence" value="ECO:0007669"/>
    <property type="project" value="UniProtKB-UniRule"/>
</dbReference>
<comment type="subunit">
    <text evidence="8">Homodimer.</text>
</comment>
<keyword evidence="4 8" id="KW-0547">Nucleotide-binding</keyword>
<accession>B1Y501</accession>
<evidence type="ECO:0000256" key="1">
    <source>
        <dbReference type="ARBA" id="ARBA00022490"/>
    </source>
</evidence>
<evidence type="ECO:0000256" key="4">
    <source>
        <dbReference type="ARBA" id="ARBA00022741"/>
    </source>
</evidence>
<comment type="catalytic activity">
    <reaction evidence="8">
        <text>(7R,8S)-7,8-diammoniononanoate + CO2 + ATP = (4R,5S)-dethiobiotin + ADP + phosphate + 3 H(+)</text>
        <dbReference type="Rhea" id="RHEA:15805"/>
        <dbReference type="ChEBI" id="CHEBI:15378"/>
        <dbReference type="ChEBI" id="CHEBI:16526"/>
        <dbReference type="ChEBI" id="CHEBI:30616"/>
        <dbReference type="ChEBI" id="CHEBI:43474"/>
        <dbReference type="ChEBI" id="CHEBI:149469"/>
        <dbReference type="ChEBI" id="CHEBI:149473"/>
        <dbReference type="ChEBI" id="CHEBI:456216"/>
        <dbReference type="EC" id="6.3.3.3"/>
    </reaction>
</comment>
<feature type="binding site" evidence="8">
    <location>
        <begin position="210"/>
        <end position="212"/>
    </location>
    <ligand>
        <name>ATP</name>
        <dbReference type="ChEBI" id="CHEBI:30616"/>
    </ligand>
</feature>
<keyword evidence="5 8" id="KW-0093">Biotin biosynthesis</keyword>
<dbReference type="OrthoDB" id="9802097at2"/>
<keyword evidence="2 8" id="KW-0436">Ligase</keyword>
<dbReference type="Pfam" id="PF13500">
    <property type="entry name" value="AAA_26"/>
    <property type="match status" value="1"/>
</dbReference>
<comment type="cofactor">
    <cofactor evidence="8">
        <name>Mg(2+)</name>
        <dbReference type="ChEBI" id="CHEBI:18420"/>
    </cofactor>
</comment>
<dbReference type="PANTHER" id="PTHR43210:SF5">
    <property type="entry name" value="DETHIOBIOTIN SYNTHETASE"/>
    <property type="match status" value="1"/>
</dbReference>
<evidence type="ECO:0000256" key="6">
    <source>
        <dbReference type="ARBA" id="ARBA00022840"/>
    </source>
</evidence>
<comment type="caution">
    <text evidence="8">Lacks conserved residue(s) required for the propagation of feature annotation.</text>
</comment>
<dbReference type="GO" id="GO:0042803">
    <property type="term" value="F:protein homodimerization activity"/>
    <property type="evidence" value="ECO:0007669"/>
    <property type="project" value="UniProtKB-ARBA"/>
</dbReference>
<dbReference type="EMBL" id="CP001013">
    <property type="protein sequence ID" value="ACB35897.1"/>
    <property type="molecule type" value="Genomic_DNA"/>
</dbReference>
<comment type="similarity">
    <text evidence="8">Belongs to the dethiobiotin synthetase family.</text>
</comment>
<evidence type="ECO:0000313" key="9">
    <source>
        <dbReference type="EMBL" id="ACB35897.1"/>
    </source>
</evidence>
<dbReference type="InterPro" id="IPR004472">
    <property type="entry name" value="DTB_synth_BioD"/>
</dbReference>
<sequence>MTFKGVFVTGTDTEVGKTCVSAGLLHWFGQAGHRSAGLKPVAAGTMLIDGVAVNEDVRALRDASSVTLTDAEVGPNQFTQACAPHIAAAHEGRAIDRQALRDAAQTLAARADWLVVEGVGGFCVPFGADWDSADLACDLALPVVLVVGLRLGCLNHALLSAEAIRSRGLRLAGWVGNVLTEPMLHCSENVATLNHEFGRRHQAVCLGLIPRLADTRPAAVAAHFDAAALRRAFALK</sequence>
<dbReference type="Proteomes" id="UP000001693">
    <property type="component" value="Chromosome"/>
</dbReference>
<keyword evidence="1 8" id="KW-0963">Cytoplasm</keyword>
<evidence type="ECO:0000256" key="2">
    <source>
        <dbReference type="ARBA" id="ARBA00022598"/>
    </source>
</evidence>
<feature type="binding site" evidence="8">
    <location>
        <position position="56"/>
    </location>
    <ligand>
        <name>Mg(2+)</name>
        <dbReference type="ChEBI" id="CHEBI:18420"/>
    </ligand>
</feature>
<dbReference type="NCBIfam" id="TIGR00347">
    <property type="entry name" value="bioD"/>
    <property type="match status" value="1"/>
</dbReference>
<keyword evidence="10" id="KW-1185">Reference proteome</keyword>
<feature type="binding site" evidence="8">
    <location>
        <position position="56"/>
    </location>
    <ligand>
        <name>ATP</name>
        <dbReference type="ChEBI" id="CHEBI:30616"/>
    </ligand>
</feature>
<dbReference type="STRING" id="395495.Lcho_3643"/>
<dbReference type="AlphaFoldDB" id="B1Y501"/>
<dbReference type="EC" id="6.3.3.3" evidence="8"/>
<dbReference type="PANTHER" id="PTHR43210">
    <property type="entry name" value="DETHIOBIOTIN SYNTHETASE"/>
    <property type="match status" value="1"/>
</dbReference>
<feature type="binding site" evidence="8">
    <location>
        <position position="117"/>
    </location>
    <ligand>
        <name>Mg(2+)</name>
        <dbReference type="ChEBI" id="CHEBI:18420"/>
    </ligand>
</feature>
<dbReference type="GO" id="GO:0005829">
    <property type="term" value="C:cytosol"/>
    <property type="evidence" value="ECO:0007669"/>
    <property type="project" value="TreeGrafter"/>
</dbReference>
<evidence type="ECO:0000313" key="10">
    <source>
        <dbReference type="Proteomes" id="UP000001693"/>
    </source>
</evidence>
<feature type="active site" evidence="8">
    <location>
        <position position="39"/>
    </location>
</feature>
<evidence type="ECO:0000256" key="5">
    <source>
        <dbReference type="ARBA" id="ARBA00022756"/>
    </source>
</evidence>
<feature type="binding site" evidence="8">
    <location>
        <position position="18"/>
    </location>
    <ligand>
        <name>Mg(2+)</name>
        <dbReference type="ChEBI" id="CHEBI:18420"/>
    </ligand>
</feature>
<name>B1Y501_LEPCP</name>
<comment type="subcellular location">
    <subcellularLocation>
        <location evidence="8">Cytoplasm</location>
    </subcellularLocation>
</comment>
<dbReference type="GO" id="GO:0005524">
    <property type="term" value="F:ATP binding"/>
    <property type="evidence" value="ECO:0007669"/>
    <property type="project" value="UniProtKB-UniRule"/>
</dbReference>
<evidence type="ECO:0000256" key="3">
    <source>
        <dbReference type="ARBA" id="ARBA00022723"/>
    </source>
</evidence>
<evidence type="ECO:0000256" key="7">
    <source>
        <dbReference type="ARBA" id="ARBA00022842"/>
    </source>
</evidence>
<dbReference type="Gene3D" id="3.40.50.300">
    <property type="entry name" value="P-loop containing nucleotide triphosphate hydrolases"/>
    <property type="match status" value="1"/>
</dbReference>
<keyword evidence="7 8" id="KW-0460">Magnesium</keyword>
<protein>
    <recommendedName>
        <fullName evidence="8">ATP-dependent dethiobiotin synthetase BioD</fullName>
        <ecNumber evidence="8">6.3.3.3</ecNumber>
    </recommendedName>
    <alternativeName>
        <fullName evidence="8">DTB synthetase</fullName>
        <shortName evidence="8">DTBS</shortName>
    </alternativeName>
    <alternativeName>
        <fullName evidence="8">Dethiobiotin synthase</fullName>
    </alternativeName>
</protein>